<dbReference type="GO" id="GO:0005737">
    <property type="term" value="C:cytoplasm"/>
    <property type="evidence" value="ECO:0007669"/>
    <property type="project" value="TreeGrafter"/>
</dbReference>
<dbReference type="GO" id="GO:0046872">
    <property type="term" value="F:metal ion binding"/>
    <property type="evidence" value="ECO:0007669"/>
    <property type="project" value="UniProtKB-KW"/>
</dbReference>
<dbReference type="InterPro" id="IPR007197">
    <property type="entry name" value="rSAM"/>
</dbReference>
<dbReference type="SUPFAM" id="SSF102114">
    <property type="entry name" value="Radical SAM enzymes"/>
    <property type="match status" value="1"/>
</dbReference>
<accession>A0A4R2GT33</accession>
<dbReference type="Gene3D" id="3.20.20.70">
    <property type="entry name" value="Aldolase class I"/>
    <property type="match status" value="1"/>
</dbReference>
<dbReference type="InterPro" id="IPR034505">
    <property type="entry name" value="Coproporphyrinogen-III_oxidase"/>
</dbReference>
<dbReference type="GO" id="GO:0051539">
    <property type="term" value="F:4 iron, 4 sulfur cluster binding"/>
    <property type="evidence" value="ECO:0007669"/>
    <property type="project" value="TreeGrafter"/>
</dbReference>
<organism evidence="7 8">
    <name type="scientific">Kribbella steppae</name>
    <dbReference type="NCBI Taxonomy" id="2512223"/>
    <lineage>
        <taxon>Bacteria</taxon>
        <taxon>Bacillati</taxon>
        <taxon>Actinomycetota</taxon>
        <taxon>Actinomycetes</taxon>
        <taxon>Propionibacteriales</taxon>
        <taxon>Kribbellaceae</taxon>
        <taxon>Kribbella</taxon>
    </lineage>
</organism>
<dbReference type="OrthoDB" id="9808022at2"/>
<evidence type="ECO:0000259" key="6">
    <source>
        <dbReference type="PROSITE" id="PS51918"/>
    </source>
</evidence>
<dbReference type="Pfam" id="PF04055">
    <property type="entry name" value="Radical_SAM"/>
    <property type="match status" value="1"/>
</dbReference>
<keyword evidence="4" id="KW-0408">Iron</keyword>
<dbReference type="CDD" id="cd01335">
    <property type="entry name" value="Radical_SAM"/>
    <property type="match status" value="1"/>
</dbReference>
<evidence type="ECO:0000313" key="8">
    <source>
        <dbReference type="Proteomes" id="UP000294508"/>
    </source>
</evidence>
<evidence type="ECO:0000256" key="2">
    <source>
        <dbReference type="ARBA" id="ARBA00022691"/>
    </source>
</evidence>
<evidence type="ECO:0000256" key="3">
    <source>
        <dbReference type="ARBA" id="ARBA00022723"/>
    </source>
</evidence>
<dbReference type="RefSeq" id="WP_132216852.1">
    <property type="nucleotide sequence ID" value="NZ_SLWN01000026.1"/>
</dbReference>
<keyword evidence="3" id="KW-0479">Metal-binding</keyword>
<dbReference type="PROSITE" id="PS51918">
    <property type="entry name" value="RADICAL_SAM"/>
    <property type="match status" value="1"/>
</dbReference>
<evidence type="ECO:0000256" key="5">
    <source>
        <dbReference type="ARBA" id="ARBA00023014"/>
    </source>
</evidence>
<keyword evidence="8" id="KW-1185">Reference proteome</keyword>
<reference evidence="7 8" key="1">
    <citation type="journal article" date="2015" name="Stand. Genomic Sci.">
        <title>Genomic Encyclopedia of Bacterial and Archaeal Type Strains, Phase III: the genomes of soil and plant-associated and newly described type strains.</title>
        <authorList>
            <person name="Whitman W.B."/>
            <person name="Woyke T."/>
            <person name="Klenk H.P."/>
            <person name="Zhou Y."/>
            <person name="Lilburn T.G."/>
            <person name="Beck B.J."/>
            <person name="De Vos P."/>
            <person name="Vandamme P."/>
            <person name="Eisen J.A."/>
            <person name="Garrity G."/>
            <person name="Hugenholtz P."/>
            <person name="Kyrpides N.C."/>
        </authorList>
    </citation>
    <scope>NUCLEOTIDE SEQUENCE [LARGE SCALE GENOMIC DNA]</scope>
    <source>
        <strain evidence="7 8">VKM Ac-2572</strain>
    </source>
</reference>
<protein>
    <recommendedName>
        <fullName evidence="1">Heme chaperone HemW</fullName>
    </recommendedName>
</protein>
<keyword evidence="2" id="KW-0949">S-adenosyl-L-methionine</keyword>
<evidence type="ECO:0000256" key="1">
    <source>
        <dbReference type="ARBA" id="ARBA00017228"/>
    </source>
</evidence>
<dbReference type="PANTHER" id="PTHR13932">
    <property type="entry name" value="COPROPORPHYRINIGEN III OXIDASE"/>
    <property type="match status" value="1"/>
</dbReference>
<dbReference type="SFLD" id="SFLDG01065">
    <property type="entry name" value="anaerobic_coproporphyrinogen-I"/>
    <property type="match status" value="1"/>
</dbReference>
<gene>
    <name evidence="7" type="ORF">EV652_12653</name>
</gene>
<dbReference type="SMART" id="SM00729">
    <property type="entry name" value="Elp3"/>
    <property type="match status" value="1"/>
</dbReference>
<dbReference type="EMBL" id="SLWN01000026">
    <property type="protein sequence ID" value="TCO13512.1"/>
    <property type="molecule type" value="Genomic_DNA"/>
</dbReference>
<keyword evidence="5" id="KW-0411">Iron-sulfur</keyword>
<dbReference type="Proteomes" id="UP000294508">
    <property type="component" value="Unassembled WGS sequence"/>
</dbReference>
<dbReference type="AlphaFoldDB" id="A0A4R2GT33"/>
<evidence type="ECO:0000256" key="4">
    <source>
        <dbReference type="ARBA" id="ARBA00023004"/>
    </source>
</evidence>
<name>A0A4R2GT33_9ACTN</name>
<sequence>MKLLADSPQDVDIRALMSSDTQGDYIYMYPPRQAYSTIDGRTATSVIDKSLEHTQHDPVNLYLHFPFCKQICKFCNLYAVPLGDDSLFDAYVTMLEREMQSWSARIGGRPIDTVYLGGGTPSLLPVDALDRVLRGIEKTFSVDMDSVAEVALEVAPDTVDARKLHDLQGIGINRVNLGLQSATDEEIRSIGRRHGFDRAQRSIVDALEAGFGNVCIDLIYGLPGQSVESWIATLEKVVALSAPTVCAYPLTLRPGTGFGRRGVSIEGHDQYRKYELARDVLRSVGYEQETHVRYVVAGVGGYRQKVNHWAGQDIVGLGAGARGYLHRLDYRNGYSLRRRKSALVTYMEDMTDGRCPIRSGFELDPDERLRKALILGLLNLDRRRVVTHHGVDPVDAFPGIFDELTSLDLAQVDDDRIALTEAGRKFRDLVVQLFFSSDVWKRIKEFDYSE</sequence>
<dbReference type="PANTHER" id="PTHR13932:SF5">
    <property type="entry name" value="RADICAL S-ADENOSYL METHIONINE DOMAIN-CONTAINING PROTEIN 1, MITOCHONDRIAL"/>
    <property type="match status" value="1"/>
</dbReference>
<feature type="domain" description="Radical SAM core" evidence="6">
    <location>
        <begin position="53"/>
        <end position="287"/>
    </location>
</feature>
<comment type="caution">
    <text evidence="7">The sequence shown here is derived from an EMBL/GenBank/DDBJ whole genome shotgun (WGS) entry which is preliminary data.</text>
</comment>
<proteinExistence type="predicted"/>
<evidence type="ECO:0000313" key="7">
    <source>
        <dbReference type="EMBL" id="TCO13512.1"/>
    </source>
</evidence>
<dbReference type="GO" id="GO:0006779">
    <property type="term" value="P:porphyrin-containing compound biosynthetic process"/>
    <property type="evidence" value="ECO:0007669"/>
    <property type="project" value="TreeGrafter"/>
</dbReference>
<dbReference type="InterPro" id="IPR006638">
    <property type="entry name" value="Elp3/MiaA/NifB-like_rSAM"/>
</dbReference>
<dbReference type="SFLD" id="SFLDS00029">
    <property type="entry name" value="Radical_SAM"/>
    <property type="match status" value="1"/>
</dbReference>
<dbReference type="InterPro" id="IPR058240">
    <property type="entry name" value="rSAM_sf"/>
</dbReference>
<dbReference type="GO" id="GO:0003824">
    <property type="term" value="F:catalytic activity"/>
    <property type="evidence" value="ECO:0007669"/>
    <property type="project" value="InterPro"/>
</dbReference>
<dbReference type="InterPro" id="IPR013785">
    <property type="entry name" value="Aldolase_TIM"/>
</dbReference>